<dbReference type="InterPro" id="IPR041049">
    <property type="entry name" value="DUF5615"/>
</dbReference>
<evidence type="ECO:0000313" key="3">
    <source>
        <dbReference type="Proteomes" id="UP001589595"/>
    </source>
</evidence>
<evidence type="ECO:0000259" key="1">
    <source>
        <dbReference type="Pfam" id="PF18480"/>
    </source>
</evidence>
<name>A0ABD5MQ54_9EURY</name>
<dbReference type="AlphaFoldDB" id="A0ABD5MQ54"/>
<accession>A0ABD5MQ54</accession>
<sequence length="108" mass="12469">MSPVLYLDESIWAPVADGLRQRGRTVHTAHEEETAGHTDREQLRYARDRDWTLVTFDDDFLSLVEGDGLPHEGIVYIDQRGKRVGDVVRDLDTALEYLDDEWEGVYYA</sequence>
<proteinExistence type="predicted"/>
<dbReference type="RefSeq" id="WP_222921293.1">
    <property type="nucleotide sequence ID" value="NZ_CP082286.1"/>
</dbReference>
<feature type="domain" description="DUF5615" evidence="1">
    <location>
        <begin position="5"/>
        <end position="81"/>
    </location>
</feature>
<dbReference type="Proteomes" id="UP001589595">
    <property type="component" value="Unassembled WGS sequence"/>
</dbReference>
<organism evidence="2 3">
    <name type="scientific">Halobaculum roseum</name>
    <dbReference type="NCBI Taxonomy" id="2175149"/>
    <lineage>
        <taxon>Archaea</taxon>
        <taxon>Methanobacteriati</taxon>
        <taxon>Methanobacteriota</taxon>
        <taxon>Stenosarchaea group</taxon>
        <taxon>Halobacteria</taxon>
        <taxon>Halobacteriales</taxon>
        <taxon>Haloferacaceae</taxon>
        <taxon>Halobaculum</taxon>
    </lineage>
</organism>
<dbReference type="GeneID" id="67211401"/>
<reference evidence="2" key="1">
    <citation type="submission" date="2024-09" db="EMBL/GenBank/DDBJ databases">
        <authorList>
            <person name="Sun Q."/>
        </authorList>
    </citation>
    <scope>NUCLEOTIDE SEQUENCE [LARGE SCALE GENOMIC DNA]</scope>
    <source>
        <strain evidence="2">JCM 31273</strain>
    </source>
</reference>
<gene>
    <name evidence="2" type="ORF">ACFFOL_15035</name>
</gene>
<evidence type="ECO:0000313" key="2">
    <source>
        <dbReference type="EMBL" id="MFB9825483.1"/>
    </source>
</evidence>
<keyword evidence="3" id="KW-1185">Reference proteome</keyword>
<dbReference type="EMBL" id="JBHMAJ010000009">
    <property type="protein sequence ID" value="MFB9825483.1"/>
    <property type="molecule type" value="Genomic_DNA"/>
</dbReference>
<dbReference type="Pfam" id="PF18480">
    <property type="entry name" value="DUF5615"/>
    <property type="match status" value="1"/>
</dbReference>
<comment type="caution">
    <text evidence="2">The sequence shown here is derived from an EMBL/GenBank/DDBJ whole genome shotgun (WGS) entry which is preliminary data.</text>
</comment>
<protein>
    <submittedName>
        <fullName evidence="2">DUF5615 family PIN-like protein</fullName>
    </submittedName>
</protein>